<dbReference type="PROSITE" id="PS51352">
    <property type="entry name" value="THIOREDOXIN_2"/>
    <property type="match status" value="1"/>
</dbReference>
<evidence type="ECO:0000313" key="3">
    <source>
        <dbReference type="EMBL" id="GMS83923.1"/>
    </source>
</evidence>
<dbReference type="Proteomes" id="UP001432027">
    <property type="component" value="Unassembled WGS sequence"/>
</dbReference>
<dbReference type="SUPFAM" id="SSF52833">
    <property type="entry name" value="Thioredoxin-like"/>
    <property type="match status" value="2"/>
</dbReference>
<dbReference type="GO" id="GO:0006457">
    <property type="term" value="P:protein folding"/>
    <property type="evidence" value="ECO:0007669"/>
    <property type="project" value="TreeGrafter"/>
</dbReference>
<dbReference type="AlphaFoldDB" id="A0AAV5STK2"/>
<dbReference type="PANTHER" id="PTHR18929:SF240">
    <property type="entry name" value="PROTEIN DISULFIDE-ISOMERASE"/>
    <property type="match status" value="1"/>
</dbReference>
<dbReference type="GO" id="GO:0005783">
    <property type="term" value="C:endoplasmic reticulum"/>
    <property type="evidence" value="ECO:0007669"/>
    <property type="project" value="TreeGrafter"/>
</dbReference>
<accession>A0AAV5STK2</accession>
<dbReference type="GO" id="GO:0034976">
    <property type="term" value="P:response to endoplasmic reticulum stress"/>
    <property type="evidence" value="ECO:0007669"/>
    <property type="project" value="TreeGrafter"/>
</dbReference>
<dbReference type="Pfam" id="PF13848">
    <property type="entry name" value="Thioredoxin_6"/>
    <property type="match status" value="1"/>
</dbReference>
<dbReference type="Pfam" id="PF00085">
    <property type="entry name" value="Thioredoxin"/>
    <property type="match status" value="1"/>
</dbReference>
<dbReference type="CDD" id="cd02961">
    <property type="entry name" value="PDI_a_family"/>
    <property type="match status" value="1"/>
</dbReference>
<dbReference type="CDD" id="cd02981">
    <property type="entry name" value="PDI_b_family"/>
    <property type="match status" value="1"/>
</dbReference>
<evidence type="ECO:0000313" key="4">
    <source>
        <dbReference type="Proteomes" id="UP001432027"/>
    </source>
</evidence>
<dbReference type="InterPro" id="IPR013766">
    <property type="entry name" value="Thioredoxin_domain"/>
</dbReference>
<reference evidence="3" key="1">
    <citation type="submission" date="2023-10" db="EMBL/GenBank/DDBJ databases">
        <title>Genome assembly of Pristionchus species.</title>
        <authorList>
            <person name="Yoshida K."/>
            <person name="Sommer R.J."/>
        </authorList>
    </citation>
    <scope>NUCLEOTIDE SEQUENCE</scope>
    <source>
        <strain evidence="3">RS0144</strain>
    </source>
</reference>
<dbReference type="InterPro" id="IPR036249">
    <property type="entry name" value="Thioredoxin-like_sf"/>
</dbReference>
<sequence>TISNHQSLLTLTSWSKTLTFYAPWCGICKRLAPEYAKAATILKSEGSSARLAKLDATIHEELAARFEVTGYPTLALFRSGKSTPYTGGRDAQSIVSWIRKRTGQALVPIETVEVLKEFVKERDVYAIAYVENQESREAKAYEKAAAMVDYLPIGITSVVEVKEKGFSDGDIAVIIKSEGKNEGFQGEYTVENIKRWIEITRIPLVTALNKDTSQSIFRGEINNFILIAATSSDYPAVKEEFTDTAKKFRASACRETEANRWCGQWTMYSATTRYISVDPSDQWNASLMNNLLNKERRVSLSVRPLTSRGWIEKVRVSI</sequence>
<proteinExistence type="inferred from homology"/>
<dbReference type="PANTHER" id="PTHR18929">
    <property type="entry name" value="PROTEIN DISULFIDE ISOMERASE"/>
    <property type="match status" value="1"/>
</dbReference>
<organism evidence="3 4">
    <name type="scientific">Pristionchus entomophagus</name>
    <dbReference type="NCBI Taxonomy" id="358040"/>
    <lineage>
        <taxon>Eukaryota</taxon>
        <taxon>Metazoa</taxon>
        <taxon>Ecdysozoa</taxon>
        <taxon>Nematoda</taxon>
        <taxon>Chromadorea</taxon>
        <taxon>Rhabditida</taxon>
        <taxon>Rhabditina</taxon>
        <taxon>Diplogasteromorpha</taxon>
        <taxon>Diplogasteroidea</taxon>
        <taxon>Neodiplogasteridae</taxon>
        <taxon>Pristionchus</taxon>
    </lineage>
</organism>
<feature type="domain" description="Thioredoxin" evidence="2">
    <location>
        <begin position="1"/>
        <end position="103"/>
    </location>
</feature>
<gene>
    <name evidence="3" type="ORF">PENTCL1PPCAC_6098</name>
</gene>
<feature type="non-terminal residue" evidence="3">
    <location>
        <position position="1"/>
    </location>
</feature>
<keyword evidence="4" id="KW-1185">Reference proteome</keyword>
<comment type="caution">
    <text evidence="3">The sequence shown here is derived from an EMBL/GenBank/DDBJ whole genome shotgun (WGS) entry which is preliminary data.</text>
</comment>
<evidence type="ECO:0000256" key="1">
    <source>
        <dbReference type="ARBA" id="ARBA00006347"/>
    </source>
</evidence>
<dbReference type="Gene3D" id="3.40.30.10">
    <property type="entry name" value="Glutaredoxin"/>
    <property type="match status" value="3"/>
</dbReference>
<dbReference type="EMBL" id="BTSX01000002">
    <property type="protein sequence ID" value="GMS83923.1"/>
    <property type="molecule type" value="Genomic_DNA"/>
</dbReference>
<feature type="non-terminal residue" evidence="3">
    <location>
        <position position="318"/>
    </location>
</feature>
<evidence type="ECO:0000259" key="2">
    <source>
        <dbReference type="PROSITE" id="PS51352"/>
    </source>
</evidence>
<comment type="similarity">
    <text evidence="1">Belongs to the protein disulfide isomerase family.</text>
</comment>
<dbReference type="GO" id="GO:0003756">
    <property type="term" value="F:protein disulfide isomerase activity"/>
    <property type="evidence" value="ECO:0007669"/>
    <property type="project" value="TreeGrafter"/>
</dbReference>
<name>A0AAV5STK2_9BILA</name>
<dbReference type="PRINTS" id="PR00421">
    <property type="entry name" value="THIOREDOXIN"/>
</dbReference>
<protein>
    <recommendedName>
        <fullName evidence="2">Thioredoxin domain-containing protein</fullName>
    </recommendedName>
</protein>